<dbReference type="EMBL" id="CP091512">
    <property type="protein sequence ID" value="UOO92989.1"/>
    <property type="molecule type" value="Genomic_DNA"/>
</dbReference>
<reference evidence="1" key="1">
    <citation type="submission" date="2021-12" db="EMBL/GenBank/DDBJ databases">
        <authorList>
            <person name="Veyrier F.J."/>
        </authorList>
    </citation>
    <scope>NUCLEOTIDE SEQUENCE</scope>
    <source>
        <strain evidence="1">SAG 1488-6</strain>
    </source>
</reference>
<keyword evidence="2" id="KW-1185">Reference proteome</keyword>
<gene>
    <name evidence="1" type="ORF">LVJ81_02830</name>
</gene>
<dbReference type="Proteomes" id="UP000832034">
    <property type="component" value="Chromosome"/>
</dbReference>
<sequence length="99" mass="11379">MKSWFASESISPRAKAWKFAKSLRDSKKYPWWDKEVALAEAFVAETLDATQYRQAVYAATDWNHIKNSDDFGGYSQSERDHRADIIATMEITIAQSERG</sequence>
<dbReference type="RefSeq" id="WP_019958095.1">
    <property type="nucleotide sequence ID" value="NZ_CP091512.1"/>
</dbReference>
<protein>
    <submittedName>
        <fullName evidence="1">Uncharacterized protein</fullName>
    </submittedName>
</protein>
<reference evidence="1" key="2">
    <citation type="journal article" date="2022" name="Res Sq">
        <title>Evolution of multicellular longitudinally dividing oral cavity symbionts (Neisseriaceae).</title>
        <authorList>
            <person name="Nyongesa S."/>
            <person name="Weber P."/>
            <person name="Bernet E."/>
            <person name="Pullido F."/>
            <person name="Nieckarz M."/>
            <person name="Delaby M."/>
            <person name="Nieves C."/>
            <person name="Viehboeck T."/>
            <person name="Krause N."/>
            <person name="Rivera-Millot A."/>
            <person name="Nakamura A."/>
            <person name="Vischer N."/>
            <person name="VanNieuwenhze M."/>
            <person name="Brun Y."/>
            <person name="Cava F."/>
            <person name="Bulgheresi S."/>
            <person name="Veyrier F."/>
        </authorList>
    </citation>
    <scope>NUCLEOTIDE SEQUENCE</scope>
    <source>
        <strain evidence="1">SAG 1488-6</strain>
    </source>
</reference>
<evidence type="ECO:0000313" key="1">
    <source>
        <dbReference type="EMBL" id="UOO92989.1"/>
    </source>
</evidence>
<proteinExistence type="predicted"/>
<accession>A0ABY4ECP6</accession>
<evidence type="ECO:0000313" key="2">
    <source>
        <dbReference type="Proteomes" id="UP000832034"/>
    </source>
</evidence>
<name>A0ABY4ECP6_VITST</name>
<organism evidence="1 2">
    <name type="scientific">Vitreoscilla stercoraria</name>
    <dbReference type="NCBI Taxonomy" id="61"/>
    <lineage>
        <taxon>Bacteria</taxon>
        <taxon>Pseudomonadati</taxon>
        <taxon>Pseudomonadota</taxon>
        <taxon>Betaproteobacteria</taxon>
        <taxon>Neisseriales</taxon>
        <taxon>Neisseriaceae</taxon>
        <taxon>Vitreoscilla</taxon>
    </lineage>
</organism>